<sequence>MVPPCENALHIMYHESQRGTRDRDIAKRLQYSSRQDLNSKWKKSVLQPPQCKMKVNVWEIKPPDFSYKLYTSLRIPERSSKPLKEEKRREKSSFPDIMLHLPSIRNHPKKAITPKFITTFPHLDSSKAKLMFVKSGQYPKGVYVNPKPHDFRQYQPGLPNFKTTYEKDPFGLKFKSQSLSTVQGCHLLKDDKQKNTTEKFITHKGRECTWDSKLILTKDPWPVRSASYTRHRRRRDAYSAFMDRVEEKFTKICKSRCWCPEEKWKKQGQKAQVRETIVIGHDILCVADVQIVTGLWRTLLCIILCLRRRPHSAQSSENQGPATYPKSLPQPTTSYRSEKRHLIIGGITHKTSGSHLFH</sequence>
<evidence type="ECO:0000313" key="2">
    <source>
        <dbReference type="Proteomes" id="UP000504640"/>
    </source>
</evidence>
<feature type="region of interest" description="Disordered" evidence="1">
    <location>
        <begin position="313"/>
        <end position="335"/>
    </location>
</feature>
<name>A0A6J3ILM5_SAPAP</name>
<dbReference type="GeneID" id="116557575"/>
<protein>
    <submittedName>
        <fullName evidence="3">Uncharacterized protein LOC116557575 isoform X1</fullName>
    </submittedName>
</protein>
<dbReference type="RefSeq" id="XP_032142965.1">
    <property type="nucleotide sequence ID" value="XM_032287074.1"/>
</dbReference>
<evidence type="ECO:0000313" key="3">
    <source>
        <dbReference type="RefSeq" id="XP_032142965.1"/>
    </source>
</evidence>
<gene>
    <name evidence="3" type="primary">LOC116557575</name>
</gene>
<dbReference type="Proteomes" id="UP000504640">
    <property type="component" value="Unplaced"/>
</dbReference>
<dbReference type="AlphaFoldDB" id="A0A6J3ILM5"/>
<accession>A0A6J3ILM5</accession>
<organism evidence="2 3">
    <name type="scientific">Sapajus apella</name>
    <name type="common">Brown-capped capuchin</name>
    <name type="synonym">Cebus apella</name>
    <dbReference type="NCBI Taxonomy" id="9515"/>
    <lineage>
        <taxon>Eukaryota</taxon>
        <taxon>Metazoa</taxon>
        <taxon>Chordata</taxon>
        <taxon>Craniata</taxon>
        <taxon>Vertebrata</taxon>
        <taxon>Euteleostomi</taxon>
        <taxon>Mammalia</taxon>
        <taxon>Eutheria</taxon>
        <taxon>Euarchontoglires</taxon>
        <taxon>Primates</taxon>
        <taxon>Haplorrhini</taxon>
        <taxon>Platyrrhini</taxon>
        <taxon>Cebidae</taxon>
        <taxon>Cebinae</taxon>
        <taxon>Sapajus</taxon>
    </lineage>
</organism>
<reference evidence="3" key="1">
    <citation type="submission" date="2025-08" db="UniProtKB">
        <authorList>
            <consortium name="RefSeq"/>
        </authorList>
    </citation>
    <scope>IDENTIFICATION</scope>
    <source>
        <tissue evidence="3">Blood</tissue>
    </source>
</reference>
<proteinExistence type="predicted"/>
<evidence type="ECO:0000256" key="1">
    <source>
        <dbReference type="SAM" id="MobiDB-lite"/>
    </source>
</evidence>
<keyword evidence="2" id="KW-1185">Reference proteome</keyword>